<evidence type="ECO:0000259" key="2">
    <source>
        <dbReference type="Pfam" id="PF20803"/>
    </source>
</evidence>
<dbReference type="PANTHER" id="PTHR30319:SF1">
    <property type="entry name" value="TRANSCRIPTIONAL REPRESSOR PAAX"/>
    <property type="match status" value="1"/>
</dbReference>
<dbReference type="Gene3D" id="3.30.70.2650">
    <property type="match status" value="1"/>
</dbReference>
<comment type="caution">
    <text evidence="3">The sequence shown here is derived from an EMBL/GenBank/DDBJ whole genome shotgun (WGS) entry which is preliminary data.</text>
</comment>
<dbReference type="SUPFAM" id="SSF143430">
    <property type="entry name" value="TTP0101/SSO1404-like"/>
    <property type="match status" value="1"/>
</dbReference>
<dbReference type="SUPFAM" id="SSF46785">
    <property type="entry name" value="Winged helix' DNA-binding domain"/>
    <property type="match status" value="1"/>
</dbReference>
<dbReference type="AlphaFoldDB" id="A0A1F4Y422"/>
<organism evidence="3 4">
    <name type="scientific">Candidatus Adlerbacteria bacterium RIFCSPHIGHO2_02_FULL_54_18</name>
    <dbReference type="NCBI Taxonomy" id="1797241"/>
    <lineage>
        <taxon>Bacteria</taxon>
        <taxon>Candidatus Adleribacteriota</taxon>
    </lineage>
</organism>
<dbReference type="GO" id="GO:0006351">
    <property type="term" value="P:DNA-templated transcription"/>
    <property type="evidence" value="ECO:0007669"/>
    <property type="project" value="TreeGrafter"/>
</dbReference>
<feature type="domain" description="Transcriptional repressor PaaX-like central Cas2-like" evidence="2">
    <location>
        <begin position="108"/>
        <end position="182"/>
    </location>
</feature>
<sequence length="193" mass="22625">MKTVEAGAKKIRRRESIQKALLTTLLIGGMVMIGAAPRINILKLLGNKKRNPYRFKHQVNDTLMRLANKGFVVFIRENGRKLVRITPAGRRVLALEEQKTTLQLQKKKRWDKRWRVVIFDIPEYRRGTRDKLRLTMRTAGFYRLQDSVWIYPYDCEDFMALVKADLQIGNAVLYMVVEKIENDSKVKTHFMLS</sequence>
<gene>
    <name evidence="3" type="ORF">A3D70_01445</name>
</gene>
<dbReference type="Pfam" id="PF20803">
    <property type="entry name" value="PaaX_M"/>
    <property type="match status" value="1"/>
</dbReference>
<dbReference type="EMBL" id="MEWV01000009">
    <property type="protein sequence ID" value="OGC88651.1"/>
    <property type="molecule type" value="Genomic_DNA"/>
</dbReference>
<dbReference type="InterPro" id="IPR036390">
    <property type="entry name" value="WH_DNA-bd_sf"/>
</dbReference>
<protein>
    <recommendedName>
        <fullName evidence="2">Transcriptional repressor PaaX-like central Cas2-like domain-containing protein</fullName>
    </recommendedName>
</protein>
<evidence type="ECO:0000256" key="1">
    <source>
        <dbReference type="SAM" id="Phobius"/>
    </source>
</evidence>
<keyword evidence="1" id="KW-0472">Membrane</keyword>
<reference evidence="3 4" key="1">
    <citation type="journal article" date="2016" name="Nat. Commun.">
        <title>Thousands of microbial genomes shed light on interconnected biogeochemical processes in an aquifer system.</title>
        <authorList>
            <person name="Anantharaman K."/>
            <person name="Brown C.T."/>
            <person name="Hug L.A."/>
            <person name="Sharon I."/>
            <person name="Castelle C.J."/>
            <person name="Probst A.J."/>
            <person name="Thomas B.C."/>
            <person name="Singh A."/>
            <person name="Wilkins M.J."/>
            <person name="Karaoz U."/>
            <person name="Brodie E.L."/>
            <person name="Williams K.H."/>
            <person name="Hubbard S.S."/>
            <person name="Banfield J.F."/>
        </authorList>
    </citation>
    <scope>NUCLEOTIDE SEQUENCE [LARGE SCALE GENOMIC DNA]</scope>
</reference>
<evidence type="ECO:0000313" key="4">
    <source>
        <dbReference type="Proteomes" id="UP000178720"/>
    </source>
</evidence>
<dbReference type="PANTHER" id="PTHR30319">
    <property type="entry name" value="PHENYLACETIC ACID REGULATOR-RELATED TRANSCRIPTIONAL REPRESSOR"/>
    <property type="match status" value="1"/>
</dbReference>
<accession>A0A1F4Y422</accession>
<dbReference type="InterPro" id="IPR048846">
    <property type="entry name" value="PaaX-like_central"/>
</dbReference>
<dbReference type="Proteomes" id="UP000178720">
    <property type="component" value="Unassembled WGS sequence"/>
</dbReference>
<feature type="transmembrane region" description="Helical" evidence="1">
    <location>
        <begin position="20"/>
        <end position="39"/>
    </location>
</feature>
<evidence type="ECO:0000313" key="3">
    <source>
        <dbReference type="EMBL" id="OGC88651.1"/>
    </source>
</evidence>
<proteinExistence type="predicted"/>
<name>A0A1F4Y422_9BACT</name>
<keyword evidence="1" id="KW-1133">Transmembrane helix</keyword>
<keyword evidence="1" id="KW-0812">Transmembrane</keyword>